<keyword evidence="5" id="KW-0547">Nucleotide-binding</keyword>
<dbReference type="PROSITE" id="PS50113">
    <property type="entry name" value="PAC"/>
    <property type="match status" value="1"/>
</dbReference>
<dbReference type="Pfam" id="PF00512">
    <property type="entry name" value="HisKA"/>
    <property type="match status" value="1"/>
</dbReference>
<evidence type="ECO:0000256" key="5">
    <source>
        <dbReference type="ARBA" id="ARBA00022741"/>
    </source>
</evidence>
<keyword evidence="6 12" id="KW-0418">Kinase</keyword>
<keyword evidence="8" id="KW-0902">Two-component regulatory system</keyword>
<evidence type="ECO:0000256" key="8">
    <source>
        <dbReference type="ARBA" id="ARBA00023012"/>
    </source>
</evidence>
<dbReference type="PANTHER" id="PTHR43065">
    <property type="entry name" value="SENSOR HISTIDINE KINASE"/>
    <property type="match status" value="1"/>
</dbReference>
<dbReference type="InterPro" id="IPR005467">
    <property type="entry name" value="His_kinase_dom"/>
</dbReference>
<dbReference type="PANTHER" id="PTHR43065:SF10">
    <property type="entry name" value="PEROXIDE STRESS-ACTIVATED HISTIDINE KINASE MAK3"/>
    <property type="match status" value="1"/>
</dbReference>
<dbReference type="RefSeq" id="WP_008518122.1">
    <property type="nucleotide sequence ID" value="NZ_ACJM01000015.1"/>
</dbReference>
<dbReference type="Pfam" id="PF02518">
    <property type="entry name" value="HATPase_c"/>
    <property type="match status" value="1"/>
</dbReference>
<evidence type="ECO:0000259" key="10">
    <source>
        <dbReference type="PROSITE" id="PS50109"/>
    </source>
</evidence>
<evidence type="ECO:0000256" key="3">
    <source>
        <dbReference type="ARBA" id="ARBA00022553"/>
    </source>
</evidence>
<evidence type="ECO:0000256" key="2">
    <source>
        <dbReference type="ARBA" id="ARBA00012438"/>
    </source>
</evidence>
<proteinExistence type="predicted"/>
<evidence type="ECO:0000313" key="13">
    <source>
        <dbReference type="Proteomes" id="UP000006443"/>
    </source>
</evidence>
<keyword evidence="3" id="KW-0597">Phosphoprotein</keyword>
<evidence type="ECO:0000256" key="1">
    <source>
        <dbReference type="ARBA" id="ARBA00000085"/>
    </source>
</evidence>
<dbReference type="SUPFAM" id="SSF55785">
    <property type="entry name" value="PYP-like sensor domain (PAS domain)"/>
    <property type="match status" value="1"/>
</dbReference>
<dbReference type="InterPro" id="IPR013656">
    <property type="entry name" value="PAS_4"/>
</dbReference>
<reference evidence="12 13" key="1">
    <citation type="submission" date="2009-02" db="EMBL/GenBank/DDBJ databases">
        <title>Sequencing of the draft genome and assembly of Dethiobacter alkaliphilus AHT 1.</title>
        <authorList>
            <consortium name="US DOE Joint Genome Institute (JGI-PGF)"/>
            <person name="Lucas S."/>
            <person name="Copeland A."/>
            <person name="Lapidus A."/>
            <person name="Glavina del Rio T."/>
            <person name="Dalin E."/>
            <person name="Tice H."/>
            <person name="Bruce D."/>
            <person name="Goodwin L."/>
            <person name="Pitluck S."/>
            <person name="Larimer F."/>
            <person name="Land M.L."/>
            <person name="Hauser L."/>
            <person name="Muyzer G."/>
        </authorList>
    </citation>
    <scope>NUCLEOTIDE SEQUENCE [LARGE SCALE GENOMIC DNA]</scope>
    <source>
        <strain evidence="12 13">AHT 1</strain>
    </source>
</reference>
<dbReference type="PROSITE" id="PS50109">
    <property type="entry name" value="HIS_KIN"/>
    <property type="match status" value="1"/>
</dbReference>
<keyword evidence="13" id="KW-1185">Reference proteome</keyword>
<dbReference type="SUPFAM" id="SSF47384">
    <property type="entry name" value="Homodimeric domain of signal transducing histidine kinase"/>
    <property type="match status" value="1"/>
</dbReference>
<dbReference type="eggNOG" id="COG3852">
    <property type="taxonomic scope" value="Bacteria"/>
</dbReference>
<feature type="coiled-coil region" evidence="9">
    <location>
        <begin position="187"/>
        <end position="214"/>
    </location>
</feature>
<dbReference type="InterPro" id="IPR036890">
    <property type="entry name" value="HATPase_C_sf"/>
</dbReference>
<dbReference type="STRING" id="555088.DealDRAFT_2581"/>
<dbReference type="GO" id="GO:0000155">
    <property type="term" value="F:phosphorelay sensor kinase activity"/>
    <property type="evidence" value="ECO:0007669"/>
    <property type="project" value="InterPro"/>
</dbReference>
<sequence>MDLKEDVLLQFFGDFVLLNEILTGPQTKQCLQKIGIKYGMQIEDQFRSEQENQKELSVEQYAQLVTDFFSSLGGEYKVSSWDREKVIFTCRKCPFGHMVLKTPALCEVSAGVLGGMAARNFSYSKVSPERSVAHKSCDCTITVYIKETQDAAEAEGTFFPNEPRAYMLTRNEIQAMSEDAVSTSNVYRNYVQSLENLQTIHREMETEYNQLRDEIFSDLKLGVLTVNVSGKITYMNKTAQNLLHAENHWDTAVTQEFQRLLSGTLHENTRHNQYILNVPFPEGTRYYSVNTAPLLGEDGEVTGAVSVFQDVTEQKILEAEMLQMEKFSLVAELAAGTAHEIRNPMTTMRGFLQILAKEFKSGTKGYEYCELMIEEIDRANAIIKEFLLLTKPAAPNLRECDLHVILEEIFMLIESKSLLEDVKLNKRYAKSLPLVEADPAQIKQVFLNLATNAIQAMPAGGELTIATSVSNGTVVVRFTDTGCGIEEAQLARLFDPFFTTKEQGTGLGLTISYRIIEGHRGRLHADSTPGKGTTFYVELPGLKK</sequence>
<dbReference type="SMART" id="SM00388">
    <property type="entry name" value="HisKA"/>
    <property type="match status" value="1"/>
</dbReference>
<evidence type="ECO:0000256" key="4">
    <source>
        <dbReference type="ARBA" id="ARBA00022679"/>
    </source>
</evidence>
<dbReference type="InterPro" id="IPR003594">
    <property type="entry name" value="HATPase_dom"/>
</dbReference>
<dbReference type="InterPro" id="IPR004358">
    <property type="entry name" value="Sig_transdc_His_kin-like_C"/>
</dbReference>
<dbReference type="EC" id="2.7.13.3" evidence="2"/>
<dbReference type="SUPFAM" id="SSF55874">
    <property type="entry name" value="ATPase domain of HSP90 chaperone/DNA topoisomerase II/histidine kinase"/>
    <property type="match status" value="1"/>
</dbReference>
<comment type="caution">
    <text evidence="12">The sequence shown here is derived from an EMBL/GenBank/DDBJ whole genome shotgun (WGS) entry which is preliminary data.</text>
</comment>
<dbReference type="EMBL" id="ACJM01000015">
    <property type="protein sequence ID" value="EEG76607.1"/>
    <property type="molecule type" value="Genomic_DNA"/>
</dbReference>
<gene>
    <name evidence="12" type="ORF">DealDRAFT_2581</name>
</gene>
<dbReference type="InterPro" id="IPR003661">
    <property type="entry name" value="HisK_dim/P_dom"/>
</dbReference>
<evidence type="ECO:0000259" key="11">
    <source>
        <dbReference type="PROSITE" id="PS50113"/>
    </source>
</evidence>
<evidence type="ECO:0000313" key="12">
    <source>
        <dbReference type="EMBL" id="EEG76607.1"/>
    </source>
</evidence>
<keyword evidence="7" id="KW-0067">ATP-binding</keyword>
<evidence type="ECO:0000256" key="6">
    <source>
        <dbReference type="ARBA" id="ARBA00022777"/>
    </source>
</evidence>
<dbReference type="CDD" id="cd00082">
    <property type="entry name" value="HisKA"/>
    <property type="match status" value="1"/>
</dbReference>
<dbReference type="Gene3D" id="3.30.565.10">
    <property type="entry name" value="Histidine kinase-like ATPase, C-terminal domain"/>
    <property type="match status" value="1"/>
</dbReference>
<organism evidence="12 13">
    <name type="scientific">Dethiobacter alkaliphilus AHT 1</name>
    <dbReference type="NCBI Taxonomy" id="555088"/>
    <lineage>
        <taxon>Bacteria</taxon>
        <taxon>Bacillati</taxon>
        <taxon>Bacillota</taxon>
        <taxon>Dethiobacteria</taxon>
        <taxon>Dethiobacterales</taxon>
        <taxon>Dethiobacteraceae</taxon>
        <taxon>Dethiobacter</taxon>
    </lineage>
</organism>
<dbReference type="AlphaFoldDB" id="C0GJC2"/>
<evidence type="ECO:0000256" key="9">
    <source>
        <dbReference type="SAM" id="Coils"/>
    </source>
</evidence>
<name>C0GJC2_DETAL</name>
<protein>
    <recommendedName>
        <fullName evidence="2">histidine kinase</fullName>
        <ecNumber evidence="2">2.7.13.3</ecNumber>
    </recommendedName>
</protein>
<dbReference type="InterPro" id="IPR000700">
    <property type="entry name" value="PAS-assoc_C"/>
</dbReference>
<keyword evidence="9" id="KW-0175">Coiled coil</keyword>
<keyword evidence="4" id="KW-0808">Transferase</keyword>
<dbReference type="InterPro" id="IPR035965">
    <property type="entry name" value="PAS-like_dom_sf"/>
</dbReference>
<dbReference type="Proteomes" id="UP000006443">
    <property type="component" value="Unassembled WGS sequence"/>
</dbReference>
<dbReference type="SMART" id="SM00387">
    <property type="entry name" value="HATPase_c"/>
    <property type="match status" value="1"/>
</dbReference>
<dbReference type="Pfam" id="PF08448">
    <property type="entry name" value="PAS_4"/>
    <property type="match status" value="1"/>
</dbReference>
<dbReference type="PRINTS" id="PR00344">
    <property type="entry name" value="BCTRLSENSOR"/>
</dbReference>
<evidence type="ECO:0000256" key="7">
    <source>
        <dbReference type="ARBA" id="ARBA00022840"/>
    </source>
</evidence>
<dbReference type="InterPro" id="IPR041359">
    <property type="entry name" value="MetOD1"/>
</dbReference>
<feature type="domain" description="PAC" evidence="11">
    <location>
        <begin position="270"/>
        <end position="323"/>
    </location>
</feature>
<feature type="domain" description="Histidine kinase" evidence="10">
    <location>
        <begin position="336"/>
        <end position="543"/>
    </location>
</feature>
<dbReference type="Gene3D" id="1.10.287.130">
    <property type="match status" value="1"/>
</dbReference>
<dbReference type="Gene3D" id="3.30.450.20">
    <property type="entry name" value="PAS domain"/>
    <property type="match status" value="1"/>
</dbReference>
<dbReference type="GO" id="GO:0005524">
    <property type="term" value="F:ATP binding"/>
    <property type="evidence" value="ECO:0007669"/>
    <property type="project" value="UniProtKB-KW"/>
</dbReference>
<dbReference type="InterPro" id="IPR036097">
    <property type="entry name" value="HisK_dim/P_sf"/>
</dbReference>
<comment type="catalytic activity">
    <reaction evidence="1">
        <text>ATP + protein L-histidine = ADP + protein N-phospho-L-histidine.</text>
        <dbReference type="EC" id="2.7.13.3"/>
    </reaction>
</comment>
<dbReference type="OrthoDB" id="9764522at2"/>
<accession>C0GJC2</accession>
<dbReference type="Pfam" id="PF18546">
    <property type="entry name" value="MetOD1"/>
    <property type="match status" value="1"/>
</dbReference>